<dbReference type="InterPro" id="IPR015946">
    <property type="entry name" value="KH_dom-like_a/b"/>
</dbReference>
<dbReference type="EMBL" id="DSXI01000064">
    <property type="protein sequence ID" value="HGS04334.1"/>
    <property type="molecule type" value="Genomic_DNA"/>
</dbReference>
<dbReference type="NCBIfam" id="TIGR00082">
    <property type="entry name" value="rbfA"/>
    <property type="match status" value="1"/>
</dbReference>
<dbReference type="Gene3D" id="3.30.300.20">
    <property type="match status" value="1"/>
</dbReference>
<reference evidence="3" key="1">
    <citation type="journal article" date="2020" name="mSystems">
        <title>Genome- and Community-Level Interaction Insights into Carbon Utilization and Element Cycling Functions of Hydrothermarchaeota in Hydrothermal Sediment.</title>
        <authorList>
            <person name="Zhou Z."/>
            <person name="Liu Y."/>
            <person name="Xu W."/>
            <person name="Pan J."/>
            <person name="Luo Z.H."/>
            <person name="Li M."/>
        </authorList>
    </citation>
    <scope>NUCLEOTIDE SEQUENCE [LARGE SCALE GENOMIC DNA]</scope>
    <source>
        <strain evidence="3">SpSt-548</strain>
    </source>
</reference>
<dbReference type="PANTHER" id="PTHR33515:SF1">
    <property type="entry name" value="RIBOSOME-BINDING FACTOR A, CHLOROPLASTIC-RELATED"/>
    <property type="match status" value="1"/>
</dbReference>
<dbReference type="InterPro" id="IPR000238">
    <property type="entry name" value="RbfA"/>
</dbReference>
<keyword evidence="2" id="KW-0963">Cytoplasm</keyword>
<proteinExistence type="inferred from homology"/>
<dbReference type="PROSITE" id="PS01319">
    <property type="entry name" value="RBFA"/>
    <property type="match status" value="1"/>
</dbReference>
<dbReference type="Pfam" id="PF02033">
    <property type="entry name" value="RBFA"/>
    <property type="match status" value="1"/>
</dbReference>
<comment type="function">
    <text evidence="2">One of several proteins that assist in the late maturation steps of the functional core of the 30S ribosomal subunit. Associates with free 30S ribosomal subunits (but not with 30S subunits that are part of 70S ribosomes or polysomes). Required for efficient processing of 16S rRNA. May interact with the 5'-terminal helix region of 16S rRNA.</text>
</comment>
<protein>
    <recommendedName>
        <fullName evidence="2">Ribosome-binding factor A</fullName>
    </recommendedName>
</protein>
<dbReference type="HAMAP" id="MF_00003">
    <property type="entry name" value="RbfA"/>
    <property type="match status" value="1"/>
</dbReference>
<organism evidence="3">
    <name type="scientific">Desulfobacca acetoxidans</name>
    <dbReference type="NCBI Taxonomy" id="60893"/>
    <lineage>
        <taxon>Bacteria</taxon>
        <taxon>Pseudomonadati</taxon>
        <taxon>Thermodesulfobacteriota</taxon>
        <taxon>Desulfobaccia</taxon>
        <taxon>Desulfobaccales</taxon>
        <taxon>Desulfobaccaceae</taxon>
        <taxon>Desulfobacca</taxon>
    </lineage>
</organism>
<comment type="subunit">
    <text evidence="2">Monomer. Binds 30S ribosomal subunits, but not 50S ribosomal subunits or 70S ribosomes.</text>
</comment>
<dbReference type="GO" id="GO:0043024">
    <property type="term" value="F:ribosomal small subunit binding"/>
    <property type="evidence" value="ECO:0007669"/>
    <property type="project" value="TreeGrafter"/>
</dbReference>
<comment type="similarity">
    <text evidence="2">Belongs to the RbfA family.</text>
</comment>
<dbReference type="PANTHER" id="PTHR33515">
    <property type="entry name" value="RIBOSOME-BINDING FACTOR A, CHLOROPLASTIC-RELATED"/>
    <property type="match status" value="1"/>
</dbReference>
<gene>
    <name evidence="2 3" type="primary">rbfA</name>
    <name evidence="3" type="ORF">ENT08_01100</name>
</gene>
<sequence length="125" mass="14074">MRPRPRGGSRPSRVGHLLRQILADILLTRVADPRLGELTITAVDMSPDLKLARVVLLVRQGADPEEIVAALDRALGFIKAEVAREHILRTMPEFSFLPDESLEKAEKLEMLLQAARKKSERETDR</sequence>
<comment type="subcellular location">
    <subcellularLocation>
        <location evidence="2">Cytoplasm</location>
    </subcellularLocation>
</comment>
<comment type="caution">
    <text evidence="3">The sequence shown here is derived from an EMBL/GenBank/DDBJ whole genome shotgun (WGS) entry which is preliminary data.</text>
</comment>
<evidence type="ECO:0000313" key="3">
    <source>
        <dbReference type="EMBL" id="HGS04334.1"/>
    </source>
</evidence>
<keyword evidence="1 2" id="KW-0690">Ribosome biogenesis</keyword>
<evidence type="ECO:0000256" key="2">
    <source>
        <dbReference type="HAMAP-Rule" id="MF_00003"/>
    </source>
</evidence>
<dbReference type="SUPFAM" id="SSF89919">
    <property type="entry name" value="Ribosome-binding factor A, RbfA"/>
    <property type="match status" value="1"/>
</dbReference>
<name>A0A7V4LC54_9BACT</name>
<dbReference type="GO" id="GO:0005829">
    <property type="term" value="C:cytosol"/>
    <property type="evidence" value="ECO:0007669"/>
    <property type="project" value="TreeGrafter"/>
</dbReference>
<dbReference type="GO" id="GO:0030490">
    <property type="term" value="P:maturation of SSU-rRNA"/>
    <property type="evidence" value="ECO:0007669"/>
    <property type="project" value="UniProtKB-UniRule"/>
</dbReference>
<dbReference type="InterPro" id="IPR020053">
    <property type="entry name" value="Ribosome-bd_factorA_CS"/>
</dbReference>
<dbReference type="AlphaFoldDB" id="A0A7V4LC54"/>
<accession>A0A7V4LC54</accession>
<dbReference type="InterPro" id="IPR023799">
    <property type="entry name" value="RbfA_dom_sf"/>
</dbReference>
<evidence type="ECO:0000256" key="1">
    <source>
        <dbReference type="ARBA" id="ARBA00022517"/>
    </source>
</evidence>